<comment type="similarity">
    <text evidence="2">Belongs to the metallo-dependent hydrolases superfamily. Adenosine and AMP deaminases family.</text>
</comment>
<dbReference type="GO" id="GO:0016787">
    <property type="term" value="F:hydrolase activity"/>
    <property type="evidence" value="ECO:0007669"/>
    <property type="project" value="UniProtKB-KW"/>
</dbReference>
<dbReference type="EMBL" id="JBHSXS010000010">
    <property type="protein sequence ID" value="MFC6881857.1"/>
    <property type="molecule type" value="Genomic_DNA"/>
</dbReference>
<dbReference type="Proteomes" id="UP001596380">
    <property type="component" value="Unassembled WGS sequence"/>
</dbReference>
<comment type="cofactor">
    <cofactor evidence="1">
        <name>Zn(2+)</name>
        <dbReference type="ChEBI" id="CHEBI:29105"/>
    </cofactor>
</comment>
<evidence type="ECO:0000313" key="9">
    <source>
        <dbReference type="Proteomes" id="UP001596380"/>
    </source>
</evidence>
<name>A0ABW2CJU0_9ACTN</name>
<proteinExistence type="inferred from homology"/>
<evidence type="ECO:0000256" key="1">
    <source>
        <dbReference type="ARBA" id="ARBA00001947"/>
    </source>
</evidence>
<keyword evidence="6" id="KW-0862">Zinc</keyword>
<reference evidence="9" key="1">
    <citation type="journal article" date="2019" name="Int. J. Syst. Evol. Microbiol.">
        <title>The Global Catalogue of Microorganisms (GCM) 10K type strain sequencing project: providing services to taxonomists for standard genome sequencing and annotation.</title>
        <authorList>
            <consortium name="The Broad Institute Genomics Platform"/>
            <consortium name="The Broad Institute Genome Sequencing Center for Infectious Disease"/>
            <person name="Wu L."/>
            <person name="Ma J."/>
        </authorList>
    </citation>
    <scope>NUCLEOTIDE SEQUENCE [LARGE SCALE GENOMIC DNA]</scope>
    <source>
        <strain evidence="9">JCM 3369</strain>
    </source>
</reference>
<evidence type="ECO:0000256" key="3">
    <source>
        <dbReference type="ARBA" id="ARBA00012784"/>
    </source>
</evidence>
<feature type="domain" description="Adenosine deaminase" evidence="7">
    <location>
        <begin position="4"/>
        <end position="322"/>
    </location>
</feature>
<dbReference type="Gene3D" id="3.20.20.140">
    <property type="entry name" value="Metal-dependent hydrolases"/>
    <property type="match status" value="1"/>
</dbReference>
<keyword evidence="5 8" id="KW-0378">Hydrolase</keyword>
<dbReference type="InterPro" id="IPR006330">
    <property type="entry name" value="Ado/ade_deaminase"/>
</dbReference>
<keyword evidence="9" id="KW-1185">Reference proteome</keyword>
<dbReference type="InterPro" id="IPR032466">
    <property type="entry name" value="Metal_Hydrolase"/>
</dbReference>
<evidence type="ECO:0000256" key="2">
    <source>
        <dbReference type="ARBA" id="ARBA00006676"/>
    </source>
</evidence>
<dbReference type="InterPro" id="IPR001365">
    <property type="entry name" value="A_deaminase_dom"/>
</dbReference>
<evidence type="ECO:0000256" key="6">
    <source>
        <dbReference type="ARBA" id="ARBA00022833"/>
    </source>
</evidence>
<evidence type="ECO:0000256" key="4">
    <source>
        <dbReference type="ARBA" id="ARBA00022723"/>
    </source>
</evidence>
<sequence>MLINLHTHLEGRVRPTTAAELAARAGTPAPPRGWQEAIRLDAPGDLTAYLAKVSSTYPFFGSADALARITREAVEDAAADGQDYLELRFGPATHVRDRFGLDDVVAAALDGLHDGVRATGMPAGLVVAALRVHDAELNAAVARAAARRAGDGVLGFDLAGDELRYPDLTAYAEAFALARAAGLGITCHAAEAGPAHAAQDAVRLLGATRIGHGAHIADAPDVMRWAADHGIVVEVCPTSNWYTGATPALHHHPAPRFLAAGIPLVLGDDNPAQTGSPLSAEAEILTGALGFTTADRAALDATSVAAAFMDDSVRHDLRARLAAV</sequence>
<organism evidence="8 9">
    <name type="scientific">Actinomadura yumaensis</name>
    <dbReference type="NCBI Taxonomy" id="111807"/>
    <lineage>
        <taxon>Bacteria</taxon>
        <taxon>Bacillati</taxon>
        <taxon>Actinomycetota</taxon>
        <taxon>Actinomycetes</taxon>
        <taxon>Streptosporangiales</taxon>
        <taxon>Thermomonosporaceae</taxon>
        <taxon>Actinomadura</taxon>
    </lineage>
</organism>
<evidence type="ECO:0000313" key="8">
    <source>
        <dbReference type="EMBL" id="MFC6881857.1"/>
    </source>
</evidence>
<dbReference type="PANTHER" id="PTHR11409:SF43">
    <property type="entry name" value="ADENOSINE DEAMINASE"/>
    <property type="match status" value="1"/>
</dbReference>
<dbReference type="PANTHER" id="PTHR11409">
    <property type="entry name" value="ADENOSINE DEAMINASE"/>
    <property type="match status" value="1"/>
</dbReference>
<gene>
    <name evidence="8" type="primary">add</name>
    <name evidence="8" type="ORF">ACFQKB_19030</name>
</gene>
<dbReference type="Pfam" id="PF00962">
    <property type="entry name" value="A_deaminase"/>
    <property type="match status" value="1"/>
</dbReference>
<dbReference type="RefSeq" id="WP_160823560.1">
    <property type="nucleotide sequence ID" value="NZ_JBHSXE010000001.1"/>
</dbReference>
<protein>
    <recommendedName>
        <fullName evidence="3">adenosine deaminase</fullName>
        <ecNumber evidence="3">3.5.4.4</ecNumber>
    </recommendedName>
</protein>
<keyword evidence="4" id="KW-0479">Metal-binding</keyword>
<dbReference type="EC" id="3.5.4.4" evidence="3"/>
<comment type="caution">
    <text evidence="8">The sequence shown here is derived from an EMBL/GenBank/DDBJ whole genome shotgun (WGS) entry which is preliminary data.</text>
</comment>
<dbReference type="SUPFAM" id="SSF51556">
    <property type="entry name" value="Metallo-dependent hydrolases"/>
    <property type="match status" value="1"/>
</dbReference>
<accession>A0ABW2CJU0</accession>
<dbReference type="NCBIfam" id="TIGR01430">
    <property type="entry name" value="aden_deam"/>
    <property type="match status" value="1"/>
</dbReference>
<evidence type="ECO:0000256" key="5">
    <source>
        <dbReference type="ARBA" id="ARBA00022801"/>
    </source>
</evidence>
<evidence type="ECO:0000259" key="7">
    <source>
        <dbReference type="Pfam" id="PF00962"/>
    </source>
</evidence>